<dbReference type="InterPro" id="IPR050812">
    <property type="entry name" value="Preph/Arog_dehydrog"/>
</dbReference>
<evidence type="ECO:0000256" key="7">
    <source>
        <dbReference type="ARBA" id="ARBA00023027"/>
    </source>
</evidence>
<accession>A0A8D4VR19</accession>
<dbReference type="PANTHER" id="PTHR21363:SF0">
    <property type="entry name" value="PREPHENATE DEHYDROGENASE [NADP(+)]"/>
    <property type="match status" value="1"/>
</dbReference>
<dbReference type="PANTHER" id="PTHR21363">
    <property type="entry name" value="PREPHENATE DEHYDROGENASE"/>
    <property type="match status" value="1"/>
</dbReference>
<dbReference type="InterPro" id="IPR046826">
    <property type="entry name" value="PDH_N"/>
</dbReference>
<name>A0A8D4VR19_9GAMM</name>
<sequence length="294" mass="31377">MIERLCIVGVGLIGGSLARAARRAGLCRRVVGVDADAANLQRAQALGVVDRGCADVAEGAKDADVVLIAVPVQATEAVLAALKPVWNSRAVYTDAGSTKVNVLEAAERVFGSLPANFVPGHPIAGAERSGVDASHADLFRHKRVILTPAAETAPAAVQRVAELWRGAGAEVSEMEPLRHDQVLAATSHLPHVAAFALVDMLGREDETEAIFRYAAGGFRDFTRIASSDAAMWRDICLANREPILQRIEGLRDELGQVAALIASGDGDALLQLFQRAKAARQRFLDLYENNHHAQ</sequence>
<evidence type="ECO:0000256" key="3">
    <source>
        <dbReference type="ARBA" id="ARBA00012068"/>
    </source>
</evidence>
<dbReference type="GO" id="GO:0004665">
    <property type="term" value="F:prephenate dehydrogenase (NADP+) activity"/>
    <property type="evidence" value="ECO:0007669"/>
    <property type="project" value="InterPro"/>
</dbReference>
<evidence type="ECO:0000256" key="6">
    <source>
        <dbReference type="ARBA" id="ARBA00023002"/>
    </source>
</evidence>
<comment type="similarity">
    <text evidence="2">Belongs to the prephenate/arogenate dehydrogenase family.</text>
</comment>
<dbReference type="InterPro" id="IPR046825">
    <property type="entry name" value="PDH_C"/>
</dbReference>
<reference evidence="11" key="1">
    <citation type="submission" date="2019-06" db="EMBL/GenBank/DDBJ databases">
        <title>Complete genome sequence of Methylogaea oryzae strain JCM16910.</title>
        <authorList>
            <person name="Asakawa S."/>
        </authorList>
    </citation>
    <scope>NUCLEOTIDE SEQUENCE</scope>
    <source>
        <strain evidence="11">E10</strain>
    </source>
</reference>
<dbReference type="AlphaFoldDB" id="A0A8D4VR19"/>
<dbReference type="KEGG" id="moz:MoryE10_22930"/>
<comment type="pathway">
    <text evidence="1">Amino-acid biosynthesis; L-tyrosine biosynthesis; (4-hydroxyphenyl)pyruvate from prephenate (NAD(+) route): step 1/1.</text>
</comment>
<dbReference type="Proteomes" id="UP000824988">
    <property type="component" value="Chromosome"/>
</dbReference>
<dbReference type="PROSITE" id="PS51176">
    <property type="entry name" value="PDH_ADH"/>
    <property type="match status" value="1"/>
</dbReference>
<evidence type="ECO:0000256" key="4">
    <source>
        <dbReference type="ARBA" id="ARBA00022498"/>
    </source>
</evidence>
<evidence type="ECO:0000256" key="8">
    <source>
        <dbReference type="ARBA" id="ARBA00023141"/>
    </source>
</evidence>
<evidence type="ECO:0000256" key="2">
    <source>
        <dbReference type="ARBA" id="ARBA00007964"/>
    </source>
</evidence>
<dbReference type="FunFam" id="1.10.3660.10:FF:000003">
    <property type="entry name" value="Prephenate dehydrogenase"/>
    <property type="match status" value="1"/>
</dbReference>
<dbReference type="GO" id="GO:0006571">
    <property type="term" value="P:tyrosine biosynthetic process"/>
    <property type="evidence" value="ECO:0007669"/>
    <property type="project" value="UniProtKB-KW"/>
</dbReference>
<feature type="domain" description="Prephenate/arogenate dehydrogenase" evidence="10">
    <location>
        <begin position="3"/>
        <end position="291"/>
    </location>
</feature>
<keyword evidence="8" id="KW-0057">Aromatic amino acid biosynthesis</keyword>
<protein>
    <recommendedName>
        <fullName evidence="3">prephenate dehydrogenase</fullName>
        <ecNumber evidence="3">1.3.1.12</ecNumber>
    </recommendedName>
</protein>
<keyword evidence="6" id="KW-0560">Oxidoreductase</keyword>
<keyword evidence="5" id="KW-0028">Amino-acid biosynthesis</keyword>
<evidence type="ECO:0000313" key="12">
    <source>
        <dbReference type="Proteomes" id="UP000824988"/>
    </source>
</evidence>
<dbReference type="Pfam" id="PF02153">
    <property type="entry name" value="PDH_N"/>
    <property type="match status" value="1"/>
</dbReference>
<organism evidence="11 12">
    <name type="scientific">Methylogaea oryzae</name>
    <dbReference type="NCBI Taxonomy" id="1295382"/>
    <lineage>
        <taxon>Bacteria</taxon>
        <taxon>Pseudomonadati</taxon>
        <taxon>Pseudomonadota</taxon>
        <taxon>Gammaproteobacteria</taxon>
        <taxon>Methylococcales</taxon>
        <taxon>Methylococcaceae</taxon>
        <taxon>Methylogaea</taxon>
    </lineage>
</organism>
<evidence type="ECO:0000256" key="9">
    <source>
        <dbReference type="ARBA" id="ARBA00049260"/>
    </source>
</evidence>
<evidence type="ECO:0000256" key="5">
    <source>
        <dbReference type="ARBA" id="ARBA00022605"/>
    </source>
</evidence>
<keyword evidence="4" id="KW-0827">Tyrosine biosynthesis</keyword>
<dbReference type="RefSeq" id="WP_221047103.1">
    <property type="nucleotide sequence ID" value="NZ_AP019782.1"/>
</dbReference>
<keyword evidence="7" id="KW-0520">NAD</keyword>
<evidence type="ECO:0000256" key="1">
    <source>
        <dbReference type="ARBA" id="ARBA00005067"/>
    </source>
</evidence>
<dbReference type="GO" id="GO:0008977">
    <property type="term" value="F:prephenate dehydrogenase (NAD+) activity"/>
    <property type="evidence" value="ECO:0007669"/>
    <property type="project" value="UniProtKB-EC"/>
</dbReference>
<dbReference type="GO" id="GO:0070403">
    <property type="term" value="F:NAD+ binding"/>
    <property type="evidence" value="ECO:0007669"/>
    <property type="project" value="InterPro"/>
</dbReference>
<comment type="catalytic activity">
    <reaction evidence="9">
        <text>prephenate + NAD(+) = 3-(4-hydroxyphenyl)pyruvate + CO2 + NADH</text>
        <dbReference type="Rhea" id="RHEA:13869"/>
        <dbReference type="ChEBI" id="CHEBI:16526"/>
        <dbReference type="ChEBI" id="CHEBI:29934"/>
        <dbReference type="ChEBI" id="CHEBI:36242"/>
        <dbReference type="ChEBI" id="CHEBI:57540"/>
        <dbReference type="ChEBI" id="CHEBI:57945"/>
        <dbReference type="EC" id="1.3.1.12"/>
    </reaction>
</comment>
<dbReference type="EMBL" id="AP019782">
    <property type="protein sequence ID" value="BBL71687.1"/>
    <property type="molecule type" value="Genomic_DNA"/>
</dbReference>
<evidence type="ECO:0000259" key="10">
    <source>
        <dbReference type="PROSITE" id="PS51176"/>
    </source>
</evidence>
<proteinExistence type="inferred from homology"/>
<dbReference type="InterPro" id="IPR003099">
    <property type="entry name" value="Prephen_DH"/>
</dbReference>
<dbReference type="FunFam" id="3.40.50.720:FF:000208">
    <property type="entry name" value="Prephenate dehydrogenase"/>
    <property type="match status" value="1"/>
</dbReference>
<keyword evidence="12" id="KW-1185">Reference proteome</keyword>
<evidence type="ECO:0000313" key="11">
    <source>
        <dbReference type="EMBL" id="BBL71687.1"/>
    </source>
</evidence>
<dbReference type="EC" id="1.3.1.12" evidence="3"/>
<dbReference type="Pfam" id="PF20463">
    <property type="entry name" value="PDH_C"/>
    <property type="match status" value="1"/>
</dbReference>
<gene>
    <name evidence="11" type="ORF">MoryE10_22930</name>
</gene>